<gene>
    <name evidence="1" type="ORF">SAMN02745221_01372</name>
</gene>
<dbReference type="Proteomes" id="UP000242329">
    <property type="component" value="Unassembled WGS sequence"/>
</dbReference>
<proteinExistence type="predicted"/>
<reference evidence="2" key="1">
    <citation type="submission" date="2016-11" db="EMBL/GenBank/DDBJ databases">
        <authorList>
            <person name="Varghese N."/>
            <person name="Submissions S."/>
        </authorList>
    </citation>
    <scope>NUCLEOTIDE SEQUENCE [LARGE SCALE GENOMIC DNA]</scope>
    <source>
        <strain evidence="2">DSM 11003</strain>
    </source>
</reference>
<evidence type="ECO:0000313" key="1">
    <source>
        <dbReference type="EMBL" id="SHG96755.1"/>
    </source>
</evidence>
<sequence>MPLYEFEGKKPVIGENSFVHPQATVIGEVIIGKNCYIAAGTVLRGDYGKITIGDGSNIQDNAVLHAEPGTEAVIAENVLIGHSAIVHGPCYVGEYAIIGMGAIVNNGCRIEPEAVLAAGSLLPPGKTIPSRKIAMGNPAKVVKDVDENMLNYNKLAVKIYQDLAQRSFNGLKPLNG</sequence>
<evidence type="ECO:0000313" key="2">
    <source>
        <dbReference type="Proteomes" id="UP000242329"/>
    </source>
</evidence>
<dbReference type="OrthoDB" id="9803036at2"/>
<dbReference type="InterPro" id="IPR047324">
    <property type="entry name" value="LbH_gamma_CA-like"/>
</dbReference>
<organism evidence="1 2">
    <name type="scientific">Thermosyntropha lipolytica DSM 11003</name>
    <dbReference type="NCBI Taxonomy" id="1123382"/>
    <lineage>
        <taxon>Bacteria</taxon>
        <taxon>Bacillati</taxon>
        <taxon>Bacillota</taxon>
        <taxon>Clostridia</taxon>
        <taxon>Eubacteriales</taxon>
        <taxon>Syntrophomonadaceae</taxon>
        <taxon>Thermosyntropha</taxon>
    </lineage>
</organism>
<dbReference type="InterPro" id="IPR001451">
    <property type="entry name" value="Hexapep"/>
</dbReference>
<dbReference type="STRING" id="1123382.SAMN02745221_01372"/>
<dbReference type="EMBL" id="FQWY01000020">
    <property type="protein sequence ID" value="SHG96755.1"/>
    <property type="molecule type" value="Genomic_DNA"/>
</dbReference>
<dbReference type="AlphaFoldDB" id="A0A1M5P4U3"/>
<accession>A0A1M5P4U3</accession>
<dbReference type="CDD" id="cd04645">
    <property type="entry name" value="LbH_gamma_CA_like"/>
    <property type="match status" value="1"/>
</dbReference>
<name>A0A1M5P4U3_9FIRM</name>
<dbReference type="PANTHER" id="PTHR13061:SF29">
    <property type="entry name" value="GAMMA CARBONIC ANHYDRASE-LIKE 1, MITOCHONDRIAL-RELATED"/>
    <property type="match status" value="1"/>
</dbReference>
<dbReference type="Gene3D" id="2.160.10.10">
    <property type="entry name" value="Hexapeptide repeat proteins"/>
    <property type="match status" value="1"/>
</dbReference>
<dbReference type="InterPro" id="IPR011004">
    <property type="entry name" value="Trimer_LpxA-like_sf"/>
</dbReference>
<dbReference type="InterPro" id="IPR050484">
    <property type="entry name" value="Transf_Hexapept/Carb_Anhydrase"/>
</dbReference>
<dbReference type="RefSeq" id="WP_073091966.1">
    <property type="nucleotide sequence ID" value="NZ_FQWY01000020.1"/>
</dbReference>
<keyword evidence="2" id="KW-1185">Reference proteome</keyword>
<dbReference type="SUPFAM" id="SSF51161">
    <property type="entry name" value="Trimeric LpxA-like enzymes"/>
    <property type="match status" value="1"/>
</dbReference>
<protein>
    <submittedName>
        <fullName evidence="1">Phenylacetic acid degradation protein</fullName>
    </submittedName>
</protein>
<dbReference type="Pfam" id="PF00132">
    <property type="entry name" value="Hexapep"/>
    <property type="match status" value="2"/>
</dbReference>
<dbReference type="PANTHER" id="PTHR13061">
    <property type="entry name" value="DYNACTIN SUBUNIT P25"/>
    <property type="match status" value="1"/>
</dbReference>